<dbReference type="RefSeq" id="WP_006366839.1">
    <property type="nucleotide sequence ID" value="NZ_AASE01000017.1"/>
</dbReference>
<gene>
    <name evidence="19" type="primary">cobS</name>
    <name evidence="20" type="ORF">CferDRAFT_0592</name>
</gene>
<dbReference type="GO" id="GO:0008818">
    <property type="term" value="F:cobalamin 5'-phosphate synthase activity"/>
    <property type="evidence" value="ECO:0007669"/>
    <property type="project" value="UniProtKB-UniRule"/>
</dbReference>
<proteinExistence type="inferred from homology"/>
<comment type="similarity">
    <text evidence="4 19">Belongs to the CobS family.</text>
</comment>
<keyword evidence="13 19" id="KW-0472">Membrane</keyword>
<evidence type="ECO:0000256" key="3">
    <source>
        <dbReference type="ARBA" id="ARBA00004663"/>
    </source>
</evidence>
<keyword evidence="10 19" id="KW-0812">Transmembrane</keyword>
<dbReference type="PANTHER" id="PTHR34148:SF1">
    <property type="entry name" value="ADENOSYLCOBINAMIDE-GDP RIBAZOLETRANSFERASE"/>
    <property type="match status" value="1"/>
</dbReference>
<dbReference type="Proteomes" id="UP000004162">
    <property type="component" value="Unassembled WGS sequence"/>
</dbReference>
<dbReference type="HAMAP" id="MF_00719">
    <property type="entry name" value="CobS"/>
    <property type="match status" value="1"/>
</dbReference>
<reference evidence="20 21" key="2">
    <citation type="submission" date="2006-07" db="EMBL/GenBank/DDBJ databases">
        <title>Sequencing of the draft genome and assembly of Chlorobium ferroxidans DSM 13031.</title>
        <authorList>
            <consortium name="US DOE Joint Genome Institute (JGI-PGF)"/>
            <person name="Copeland A."/>
            <person name="Lucas S."/>
            <person name="Lapidus A."/>
            <person name="Barry K."/>
            <person name="Glavina del Rio T."/>
            <person name="Dalin E."/>
            <person name="Tice H."/>
            <person name="Bruce D."/>
            <person name="Pitluck S."/>
            <person name="Richardson P."/>
        </authorList>
    </citation>
    <scope>NUCLEOTIDE SEQUENCE [LARGE SCALE GENOMIC DNA]</scope>
    <source>
        <strain evidence="20 21">DSM 13031</strain>
    </source>
</reference>
<comment type="subcellular location">
    <subcellularLocation>
        <location evidence="2 19">Cell membrane</location>
        <topology evidence="2 19">Multi-pass membrane protein</topology>
    </subcellularLocation>
</comment>
<comment type="caution">
    <text evidence="20">The sequence shown here is derived from an EMBL/GenBank/DDBJ whole genome shotgun (WGS) entry which is preliminary data.</text>
</comment>
<sequence>MLKSLITAIRTLTLFSVPGRDTESFSNTLFWFPVVGLFLGLLQALFGYGAHLSGWNELAAALVVLGGVVLTRGMHLDGLADLCDGFWGGRTKESILRIMKDPNVGSFGAIALSMHLLLKWIAVLKLVELGAFTFIAAGVLLARLTQVVLASALPYARREGGTAQAFVTGAGWMHISVASLFTLLFLFPLLHQDLHALLALLAASIAAGGMTGLLSYKKIEGVTGDVLGAASELTEVFVWISGALYLLLSGNG</sequence>
<feature type="transmembrane region" description="Helical" evidence="19">
    <location>
        <begin position="129"/>
        <end position="153"/>
    </location>
</feature>
<evidence type="ECO:0000256" key="11">
    <source>
        <dbReference type="ARBA" id="ARBA00022842"/>
    </source>
</evidence>
<dbReference type="EC" id="2.7.8.26" evidence="5 19"/>
<organism evidence="20 21">
    <name type="scientific">Chlorobium ferrooxidans DSM 13031</name>
    <dbReference type="NCBI Taxonomy" id="377431"/>
    <lineage>
        <taxon>Bacteria</taxon>
        <taxon>Pseudomonadati</taxon>
        <taxon>Chlorobiota</taxon>
        <taxon>Chlorobiia</taxon>
        <taxon>Chlorobiales</taxon>
        <taxon>Chlorobiaceae</taxon>
        <taxon>Chlorobium/Pelodictyon group</taxon>
        <taxon>Chlorobium</taxon>
    </lineage>
</organism>
<evidence type="ECO:0000256" key="6">
    <source>
        <dbReference type="ARBA" id="ARBA00015850"/>
    </source>
</evidence>
<evidence type="ECO:0000256" key="4">
    <source>
        <dbReference type="ARBA" id="ARBA00010561"/>
    </source>
</evidence>
<evidence type="ECO:0000256" key="9">
    <source>
        <dbReference type="ARBA" id="ARBA00022679"/>
    </source>
</evidence>
<evidence type="ECO:0000256" key="5">
    <source>
        <dbReference type="ARBA" id="ARBA00013200"/>
    </source>
</evidence>
<keyword evidence="7 19" id="KW-1003">Cell membrane</keyword>
<keyword evidence="12 19" id="KW-1133">Transmembrane helix</keyword>
<comment type="catalytic activity">
    <reaction evidence="17 19">
        <text>alpha-ribazole + adenosylcob(III)inamide-GDP = adenosylcob(III)alamin + GMP + H(+)</text>
        <dbReference type="Rhea" id="RHEA:16049"/>
        <dbReference type="ChEBI" id="CHEBI:10329"/>
        <dbReference type="ChEBI" id="CHEBI:15378"/>
        <dbReference type="ChEBI" id="CHEBI:18408"/>
        <dbReference type="ChEBI" id="CHEBI:58115"/>
        <dbReference type="ChEBI" id="CHEBI:60487"/>
        <dbReference type="EC" id="2.7.8.26"/>
    </reaction>
</comment>
<dbReference type="Pfam" id="PF02654">
    <property type="entry name" value="CobS"/>
    <property type="match status" value="1"/>
</dbReference>
<dbReference type="EMBL" id="AASE01000017">
    <property type="protein sequence ID" value="EAT58564.1"/>
    <property type="molecule type" value="Genomic_DNA"/>
</dbReference>
<evidence type="ECO:0000256" key="13">
    <source>
        <dbReference type="ARBA" id="ARBA00023136"/>
    </source>
</evidence>
<keyword evidence="8 19" id="KW-0169">Cobalamin biosynthesis</keyword>
<evidence type="ECO:0000256" key="2">
    <source>
        <dbReference type="ARBA" id="ARBA00004651"/>
    </source>
</evidence>
<evidence type="ECO:0000256" key="8">
    <source>
        <dbReference type="ARBA" id="ARBA00022573"/>
    </source>
</evidence>
<feature type="transmembrane region" description="Helical" evidence="19">
    <location>
        <begin position="29"/>
        <end position="48"/>
    </location>
</feature>
<feature type="transmembrane region" description="Helical" evidence="19">
    <location>
        <begin position="165"/>
        <end position="190"/>
    </location>
</feature>
<comment type="cofactor">
    <cofactor evidence="1 19">
        <name>Mg(2+)</name>
        <dbReference type="ChEBI" id="CHEBI:18420"/>
    </cofactor>
</comment>
<reference evidence="20 21" key="1">
    <citation type="submission" date="2006-07" db="EMBL/GenBank/DDBJ databases">
        <title>Annotation of the draft genome assembly of Chlorobium ferroxidans DSM 13031.</title>
        <authorList>
            <consortium name="US DOE Joint Genome Institute (JGI-ORNL)"/>
            <person name="Larimer F."/>
            <person name="Land M."/>
            <person name="Hauser L."/>
        </authorList>
    </citation>
    <scope>NUCLEOTIDE SEQUENCE [LARGE SCALE GENOMIC DNA]</scope>
    <source>
        <strain evidence="20 21">DSM 13031</strain>
    </source>
</reference>
<evidence type="ECO:0000256" key="12">
    <source>
        <dbReference type="ARBA" id="ARBA00022989"/>
    </source>
</evidence>
<keyword evidence="9 19" id="KW-0808">Transferase</keyword>
<evidence type="ECO:0000256" key="18">
    <source>
        <dbReference type="ARBA" id="ARBA00049504"/>
    </source>
</evidence>
<feature type="transmembrane region" description="Helical" evidence="19">
    <location>
        <begin position="196"/>
        <end position="214"/>
    </location>
</feature>
<evidence type="ECO:0000256" key="7">
    <source>
        <dbReference type="ARBA" id="ARBA00022475"/>
    </source>
</evidence>
<dbReference type="GO" id="GO:0005886">
    <property type="term" value="C:plasma membrane"/>
    <property type="evidence" value="ECO:0007669"/>
    <property type="project" value="UniProtKB-SubCell"/>
</dbReference>
<feature type="transmembrane region" description="Helical" evidence="19">
    <location>
        <begin position="104"/>
        <end position="123"/>
    </location>
</feature>
<evidence type="ECO:0000256" key="16">
    <source>
        <dbReference type="ARBA" id="ARBA00032853"/>
    </source>
</evidence>
<feature type="transmembrane region" description="Helical" evidence="19">
    <location>
        <begin position="226"/>
        <end position="248"/>
    </location>
</feature>
<dbReference type="PANTHER" id="PTHR34148">
    <property type="entry name" value="ADENOSYLCOBINAMIDE-GDP RIBAZOLETRANSFERASE"/>
    <property type="match status" value="1"/>
</dbReference>
<protein>
    <recommendedName>
        <fullName evidence="6 19">Adenosylcobinamide-GDP ribazoletransferase</fullName>
        <ecNumber evidence="5 19">2.7.8.26</ecNumber>
    </recommendedName>
    <alternativeName>
        <fullName evidence="16 19">Cobalamin synthase</fullName>
    </alternativeName>
    <alternativeName>
        <fullName evidence="15 19">Cobalamin-5'-phosphate synthase</fullName>
    </alternativeName>
</protein>
<dbReference type="NCBIfam" id="TIGR00317">
    <property type="entry name" value="cobS"/>
    <property type="match status" value="1"/>
</dbReference>
<dbReference type="AlphaFoldDB" id="Q0YQJ6"/>
<dbReference type="OrthoDB" id="9794626at2"/>
<evidence type="ECO:0000313" key="21">
    <source>
        <dbReference type="Proteomes" id="UP000004162"/>
    </source>
</evidence>
<dbReference type="UniPathway" id="UPA00148">
    <property type="reaction ID" value="UER00238"/>
</dbReference>
<comment type="catalytic activity">
    <reaction evidence="18 19">
        <text>alpha-ribazole 5'-phosphate + adenosylcob(III)inamide-GDP = adenosylcob(III)alamin 5'-phosphate + GMP + H(+)</text>
        <dbReference type="Rhea" id="RHEA:23560"/>
        <dbReference type="ChEBI" id="CHEBI:15378"/>
        <dbReference type="ChEBI" id="CHEBI:57918"/>
        <dbReference type="ChEBI" id="CHEBI:58115"/>
        <dbReference type="ChEBI" id="CHEBI:60487"/>
        <dbReference type="ChEBI" id="CHEBI:60493"/>
        <dbReference type="EC" id="2.7.8.26"/>
    </reaction>
</comment>
<evidence type="ECO:0000256" key="14">
    <source>
        <dbReference type="ARBA" id="ARBA00025228"/>
    </source>
</evidence>
<evidence type="ECO:0000256" key="1">
    <source>
        <dbReference type="ARBA" id="ARBA00001946"/>
    </source>
</evidence>
<dbReference type="GO" id="GO:0009236">
    <property type="term" value="P:cobalamin biosynthetic process"/>
    <property type="evidence" value="ECO:0007669"/>
    <property type="project" value="UniProtKB-UniRule"/>
</dbReference>
<keyword evidence="11 19" id="KW-0460">Magnesium</keyword>
<accession>Q0YQJ6</accession>
<name>Q0YQJ6_9CHLB</name>
<evidence type="ECO:0000256" key="10">
    <source>
        <dbReference type="ARBA" id="ARBA00022692"/>
    </source>
</evidence>
<evidence type="ECO:0000313" key="20">
    <source>
        <dbReference type="EMBL" id="EAT58564.1"/>
    </source>
</evidence>
<evidence type="ECO:0000256" key="17">
    <source>
        <dbReference type="ARBA" id="ARBA00048623"/>
    </source>
</evidence>
<comment type="pathway">
    <text evidence="3 19">Cofactor biosynthesis; adenosylcobalamin biosynthesis; adenosylcobalamin from cob(II)yrinate a,c-diamide: step 7/7.</text>
</comment>
<comment type="function">
    <text evidence="14 19">Joins adenosylcobinamide-GDP and alpha-ribazole to generate adenosylcobalamin (Ado-cobalamin). Also synthesizes adenosylcobalamin 5'-phosphate from adenosylcobinamide-GDP and alpha-ribazole 5'-phosphate.</text>
</comment>
<evidence type="ECO:0000256" key="15">
    <source>
        <dbReference type="ARBA" id="ARBA00032605"/>
    </source>
</evidence>
<keyword evidence="21" id="KW-1185">Reference proteome</keyword>
<evidence type="ECO:0000256" key="19">
    <source>
        <dbReference type="HAMAP-Rule" id="MF_00719"/>
    </source>
</evidence>
<dbReference type="InterPro" id="IPR003805">
    <property type="entry name" value="CobS"/>
</dbReference>
<dbReference type="GO" id="GO:0051073">
    <property type="term" value="F:adenosylcobinamide-GDP ribazoletransferase activity"/>
    <property type="evidence" value="ECO:0007669"/>
    <property type="project" value="UniProtKB-UniRule"/>
</dbReference>